<dbReference type="PANTHER" id="PTHR30408:SF12">
    <property type="entry name" value="TYPE I RESTRICTION ENZYME MJAVIII SPECIFICITY SUBUNIT"/>
    <property type="match status" value="1"/>
</dbReference>
<dbReference type="Gene3D" id="3.90.220.20">
    <property type="entry name" value="DNA methylase specificity domains"/>
    <property type="match status" value="2"/>
</dbReference>
<dbReference type="InterPro" id="IPR044946">
    <property type="entry name" value="Restrct_endonuc_typeI_TRD_sf"/>
</dbReference>
<proteinExistence type="inferred from homology"/>
<accession>A0A5B8NNI6</accession>
<dbReference type="Proteomes" id="UP000318453">
    <property type="component" value="Chromosome"/>
</dbReference>
<dbReference type="InterPro" id="IPR052021">
    <property type="entry name" value="Type-I_RS_S_subunit"/>
</dbReference>
<keyword evidence="6" id="KW-1185">Reference proteome</keyword>
<dbReference type="InterPro" id="IPR000055">
    <property type="entry name" value="Restrct_endonuc_typeI_TRD"/>
</dbReference>
<name>A0A5B8NNI6_9CHRO</name>
<evidence type="ECO:0000256" key="3">
    <source>
        <dbReference type="ARBA" id="ARBA00023125"/>
    </source>
</evidence>
<dbReference type="Pfam" id="PF01420">
    <property type="entry name" value="Methylase_S"/>
    <property type="match status" value="2"/>
</dbReference>
<keyword evidence="5" id="KW-0540">Nuclease</keyword>
<keyword evidence="5" id="KW-0255">Endonuclease</keyword>
<keyword evidence="2" id="KW-0680">Restriction system</keyword>
<evidence type="ECO:0000313" key="6">
    <source>
        <dbReference type="Proteomes" id="UP000318453"/>
    </source>
</evidence>
<protein>
    <submittedName>
        <fullName evidence="5">Restriction endonuclease subunit S</fullName>
    </submittedName>
</protein>
<dbReference type="RefSeq" id="WP_146295412.1">
    <property type="nucleotide sequence ID" value="NZ_CP042326.1"/>
</dbReference>
<dbReference type="GO" id="GO:0003677">
    <property type="term" value="F:DNA binding"/>
    <property type="evidence" value="ECO:0007669"/>
    <property type="project" value="UniProtKB-KW"/>
</dbReference>
<keyword evidence="5" id="KW-0378">Hydrolase</keyword>
<dbReference type="REBASE" id="364433">
    <property type="entry name" value="S.EnaZM001ORF7600P"/>
</dbReference>
<dbReference type="Gene3D" id="1.10.287.1120">
    <property type="entry name" value="Bipartite methylase S protein"/>
    <property type="match status" value="1"/>
</dbReference>
<feature type="domain" description="Type I restriction modification DNA specificity" evidence="4">
    <location>
        <begin position="197"/>
        <end position="347"/>
    </location>
</feature>
<dbReference type="EMBL" id="CP042326">
    <property type="protein sequence ID" value="QDZ39815.1"/>
    <property type="molecule type" value="Genomic_DNA"/>
</dbReference>
<keyword evidence="3" id="KW-0238">DNA-binding</keyword>
<reference evidence="5" key="1">
    <citation type="submission" date="2019-08" db="EMBL/GenBank/DDBJ databases">
        <title>Carotenoids and Carotenoid Binding Proteins in the Halophilic Cyanobacterium Euhalothece sp. ZM00.</title>
        <authorList>
            <person name="Cho S.M."/>
            <person name="Song J.Y."/>
            <person name="Park Y.-I."/>
        </authorList>
    </citation>
    <scope>NUCLEOTIDE SEQUENCE [LARGE SCALE GENOMIC DNA]</scope>
    <source>
        <strain evidence="5">Z-M001</strain>
    </source>
</reference>
<sequence length="389" mass="44432">MWKEVSLGEILTIQRGGSPRPITSYLTDSENGINWVKISNTQGISKYIYETQQKIKPEGISKTRVVYSGDFILSNSMSFCKPYIMRTTGCIHDGWLVLRKKETNLDENFLYYILRSDLIYKQFKRLASGTTVKNLNINVVKKVQIPLPPLEEQKRIAEILDRADAIRQKRKGVIALTEELARSTFLEMFGDPTTNSKGWNLKSLGELAKISGGGTPSKKCPQYYEGNICWVTSKDMNVHMLVDTKNHITEKAIEDSSTKLVGIGTLLVVVKSKILMKRLPVVRTKVPTCFNQDIKAIELYDSWMTRYCHWHMKLGQDTLLNKARGLNTEGLTLEHFNNYQIMIPTYSEIMRFTKVEKTIEESLLASRQALENANNLFNSLLQRAFKGEL</sequence>
<dbReference type="OrthoDB" id="426391at2"/>
<evidence type="ECO:0000313" key="5">
    <source>
        <dbReference type="EMBL" id="QDZ39815.1"/>
    </source>
</evidence>
<gene>
    <name evidence="5" type="ORF">FRE64_07595</name>
</gene>
<dbReference type="AlphaFoldDB" id="A0A5B8NNI6"/>
<evidence type="ECO:0000259" key="4">
    <source>
        <dbReference type="Pfam" id="PF01420"/>
    </source>
</evidence>
<evidence type="ECO:0000256" key="1">
    <source>
        <dbReference type="ARBA" id="ARBA00010923"/>
    </source>
</evidence>
<evidence type="ECO:0000256" key="2">
    <source>
        <dbReference type="ARBA" id="ARBA00022747"/>
    </source>
</evidence>
<dbReference type="CDD" id="cd17283">
    <property type="entry name" value="RMtype1_S_Hpy180ORF7835P_TRD2-CR2_like"/>
    <property type="match status" value="1"/>
</dbReference>
<feature type="domain" description="Type I restriction modification DNA specificity" evidence="4">
    <location>
        <begin position="2"/>
        <end position="170"/>
    </location>
</feature>
<organism evidence="5 6">
    <name type="scientific">Euhalothece natronophila Z-M001</name>
    <dbReference type="NCBI Taxonomy" id="522448"/>
    <lineage>
        <taxon>Bacteria</taxon>
        <taxon>Bacillati</taxon>
        <taxon>Cyanobacteriota</taxon>
        <taxon>Cyanophyceae</taxon>
        <taxon>Oscillatoriophycideae</taxon>
        <taxon>Chroococcales</taxon>
        <taxon>Halothecacae</taxon>
        <taxon>Halothece cluster</taxon>
        <taxon>Euhalothece</taxon>
    </lineage>
</organism>
<dbReference type="SUPFAM" id="SSF116734">
    <property type="entry name" value="DNA methylase specificity domain"/>
    <property type="match status" value="2"/>
</dbReference>
<dbReference type="GO" id="GO:0004519">
    <property type="term" value="F:endonuclease activity"/>
    <property type="evidence" value="ECO:0007669"/>
    <property type="project" value="UniProtKB-KW"/>
</dbReference>
<dbReference type="KEGG" id="enn:FRE64_07595"/>
<dbReference type="PANTHER" id="PTHR30408">
    <property type="entry name" value="TYPE-1 RESTRICTION ENZYME ECOKI SPECIFICITY PROTEIN"/>
    <property type="match status" value="1"/>
</dbReference>
<comment type="similarity">
    <text evidence="1">Belongs to the type-I restriction system S methylase family.</text>
</comment>
<dbReference type="GO" id="GO:0009307">
    <property type="term" value="P:DNA restriction-modification system"/>
    <property type="evidence" value="ECO:0007669"/>
    <property type="project" value="UniProtKB-KW"/>
</dbReference>